<evidence type="ECO:0000256" key="6">
    <source>
        <dbReference type="PIRSR" id="PIRSR640078-1"/>
    </source>
</evidence>
<dbReference type="Pfam" id="PF03031">
    <property type="entry name" value="NIF"/>
    <property type="match status" value="1"/>
</dbReference>
<accession>A0A8C2G946</accession>
<dbReference type="AlphaFoldDB" id="A0A8C2G946"/>
<dbReference type="Gene3D" id="3.40.50.1000">
    <property type="entry name" value="HAD superfamily/HAD-like"/>
    <property type="match status" value="1"/>
</dbReference>
<dbReference type="InterPro" id="IPR004274">
    <property type="entry name" value="FCP1_dom"/>
</dbReference>
<keyword evidence="2" id="KW-0378">Hydrolase</keyword>
<dbReference type="SUPFAM" id="SSF56784">
    <property type="entry name" value="HAD-like"/>
    <property type="match status" value="1"/>
</dbReference>
<evidence type="ECO:0000256" key="7">
    <source>
        <dbReference type="PIRSR" id="PIRSR640078-3"/>
    </source>
</evidence>
<organism evidence="9 10">
    <name type="scientific">Cyprinus carpio</name>
    <name type="common">Common carp</name>
    <dbReference type="NCBI Taxonomy" id="7962"/>
    <lineage>
        <taxon>Eukaryota</taxon>
        <taxon>Metazoa</taxon>
        <taxon>Chordata</taxon>
        <taxon>Craniata</taxon>
        <taxon>Vertebrata</taxon>
        <taxon>Euteleostomi</taxon>
        <taxon>Actinopterygii</taxon>
        <taxon>Neopterygii</taxon>
        <taxon>Teleostei</taxon>
        <taxon>Ostariophysi</taxon>
        <taxon>Cypriniformes</taxon>
        <taxon>Cyprinidae</taxon>
        <taxon>Cyprininae</taxon>
        <taxon>Cyprinus</taxon>
    </lineage>
</organism>
<dbReference type="InterPro" id="IPR023214">
    <property type="entry name" value="HAD_sf"/>
</dbReference>
<evidence type="ECO:0000313" key="10">
    <source>
        <dbReference type="Proteomes" id="UP000694701"/>
    </source>
</evidence>
<dbReference type="Ensembl" id="ENSCCRT00020073933.1">
    <property type="protein sequence ID" value="ENSCCRP00020067208.1"/>
    <property type="gene ID" value="ENSCCRG00020031549.1"/>
</dbReference>
<dbReference type="InterPro" id="IPR050365">
    <property type="entry name" value="TIM50"/>
</dbReference>
<comment type="catalytic activity">
    <reaction evidence="5">
        <text>O-phospho-L-threonyl-[protein] + H2O = L-threonyl-[protein] + phosphate</text>
        <dbReference type="Rhea" id="RHEA:47004"/>
        <dbReference type="Rhea" id="RHEA-COMP:11060"/>
        <dbReference type="Rhea" id="RHEA-COMP:11605"/>
        <dbReference type="ChEBI" id="CHEBI:15377"/>
        <dbReference type="ChEBI" id="CHEBI:30013"/>
        <dbReference type="ChEBI" id="CHEBI:43474"/>
        <dbReference type="ChEBI" id="CHEBI:61977"/>
        <dbReference type="EC" id="3.1.3.16"/>
    </reaction>
</comment>
<dbReference type="InterPro" id="IPR036412">
    <property type="entry name" value="HAD-like_sf"/>
</dbReference>
<protein>
    <recommendedName>
        <fullName evidence="1">protein-serine/threonine phosphatase</fullName>
        <ecNumber evidence="1">3.1.3.16</ecNumber>
    </recommendedName>
</protein>
<dbReference type="FunFam" id="3.40.50.1000:FF:000093">
    <property type="entry name" value="NLI interacting factor-like phosphatase family protein"/>
    <property type="match status" value="1"/>
</dbReference>
<feature type="active site" description="4-aspartylphosphate intermediate" evidence="6">
    <location>
        <position position="102"/>
    </location>
</feature>
<proteinExistence type="predicted"/>
<feature type="site" description="Transition state stabilizer" evidence="7">
    <location>
        <position position="196"/>
    </location>
</feature>
<dbReference type="NCBIfam" id="TIGR02251">
    <property type="entry name" value="HIF-SF_euk"/>
    <property type="match status" value="1"/>
</dbReference>
<dbReference type="InterPro" id="IPR011948">
    <property type="entry name" value="Dullard_phosphatase"/>
</dbReference>
<feature type="domain" description="FCP1 homology" evidence="8">
    <location>
        <begin position="92"/>
        <end position="252"/>
    </location>
</feature>
<evidence type="ECO:0000256" key="1">
    <source>
        <dbReference type="ARBA" id="ARBA00013081"/>
    </source>
</evidence>
<evidence type="ECO:0000256" key="3">
    <source>
        <dbReference type="ARBA" id="ARBA00022912"/>
    </source>
</evidence>
<name>A0A8C2G946_CYPCA</name>
<evidence type="ECO:0000259" key="8">
    <source>
        <dbReference type="PROSITE" id="PS50969"/>
    </source>
</evidence>
<comment type="catalytic activity">
    <reaction evidence="4">
        <text>O-phospho-L-seryl-[protein] + H2O = L-seryl-[protein] + phosphate</text>
        <dbReference type="Rhea" id="RHEA:20629"/>
        <dbReference type="Rhea" id="RHEA-COMP:9863"/>
        <dbReference type="Rhea" id="RHEA-COMP:11604"/>
        <dbReference type="ChEBI" id="CHEBI:15377"/>
        <dbReference type="ChEBI" id="CHEBI:29999"/>
        <dbReference type="ChEBI" id="CHEBI:43474"/>
        <dbReference type="ChEBI" id="CHEBI:83421"/>
        <dbReference type="EC" id="3.1.3.16"/>
    </reaction>
</comment>
<dbReference type="SMART" id="SM00577">
    <property type="entry name" value="CPDc"/>
    <property type="match status" value="1"/>
</dbReference>
<dbReference type="PROSITE" id="PS50969">
    <property type="entry name" value="FCP1"/>
    <property type="match status" value="1"/>
</dbReference>
<dbReference type="CDD" id="cd07521">
    <property type="entry name" value="HAD_FCP1-like"/>
    <property type="match status" value="1"/>
</dbReference>
<dbReference type="SFLD" id="SFLDG01124">
    <property type="entry name" value="C0.1:_RNA_Pol_CTD_Phosphatase"/>
    <property type="match status" value="1"/>
</dbReference>
<evidence type="ECO:0000256" key="5">
    <source>
        <dbReference type="ARBA" id="ARBA00048336"/>
    </source>
</evidence>
<reference evidence="9" key="1">
    <citation type="submission" date="2025-08" db="UniProtKB">
        <authorList>
            <consortium name="Ensembl"/>
        </authorList>
    </citation>
    <scope>IDENTIFICATION</scope>
</reference>
<dbReference type="GO" id="GO:0008420">
    <property type="term" value="F:RNA polymerase II CTD heptapeptide repeat phosphatase activity"/>
    <property type="evidence" value="ECO:0007669"/>
    <property type="project" value="InterPro"/>
</dbReference>
<evidence type="ECO:0000313" key="9">
    <source>
        <dbReference type="Ensembl" id="ENSCCRP00020067208.1"/>
    </source>
</evidence>
<dbReference type="SFLD" id="SFLDS00003">
    <property type="entry name" value="Haloacid_Dehalogenase"/>
    <property type="match status" value="1"/>
</dbReference>
<evidence type="ECO:0000256" key="4">
    <source>
        <dbReference type="ARBA" id="ARBA00047761"/>
    </source>
</evidence>
<dbReference type="InterPro" id="IPR040078">
    <property type="entry name" value="RNA_Pol_CTD_Phosphatase"/>
</dbReference>
<dbReference type="PANTHER" id="PTHR12210">
    <property type="entry name" value="DULLARD PROTEIN PHOSPHATASE"/>
    <property type="match status" value="1"/>
</dbReference>
<evidence type="ECO:0000256" key="2">
    <source>
        <dbReference type="ARBA" id="ARBA00022801"/>
    </source>
</evidence>
<sequence>MLCLCNAIISGSNMQIMHLKKIFYCVQTDQVNKSSPQKPGSRNIFKKLICCLRAQDAQLPTSPTHDALLAPEDNGTIAKVPGECLLPAVTSQDQGKICVVIDLDETLVHSSFKPISNADFIVPVEIEGTTHQVYVLKRPYVDEFLQRMGELFECVLFTASLAKYADPVTDLLDQCGVFRTRLFRESCVFYQGCYVKDLSRLGRELHKTLILDNSPASYIFHPENAVGFTVLLLFSFFVKACLLDSTSCYLTI</sequence>
<feature type="active site" description="Proton donor" evidence="6">
    <location>
        <position position="104"/>
    </location>
</feature>
<dbReference type="EC" id="3.1.3.16" evidence="1"/>
<keyword evidence="3" id="KW-0904">Protein phosphatase</keyword>
<feature type="site" description="Transition state stabilizer" evidence="7">
    <location>
        <position position="158"/>
    </location>
</feature>
<dbReference type="Proteomes" id="UP000694701">
    <property type="component" value="Unplaced"/>
</dbReference>